<dbReference type="PANTHER" id="PTHR45138">
    <property type="entry name" value="REGULATORY COMPONENTS OF SENSORY TRANSDUCTION SYSTEM"/>
    <property type="match status" value="1"/>
</dbReference>
<evidence type="ECO:0000313" key="6">
    <source>
        <dbReference type="Proteomes" id="UP000077037"/>
    </source>
</evidence>
<dbReference type="InterPro" id="IPR043128">
    <property type="entry name" value="Rev_trsase/Diguanyl_cyclase"/>
</dbReference>
<dbReference type="GO" id="GO:0043709">
    <property type="term" value="P:cell adhesion involved in single-species biofilm formation"/>
    <property type="evidence" value="ECO:0007669"/>
    <property type="project" value="TreeGrafter"/>
</dbReference>
<evidence type="ECO:0000259" key="4">
    <source>
        <dbReference type="PROSITE" id="PS50887"/>
    </source>
</evidence>
<dbReference type="SMART" id="SM00267">
    <property type="entry name" value="GGDEF"/>
    <property type="match status" value="1"/>
</dbReference>
<evidence type="ECO:0000256" key="2">
    <source>
        <dbReference type="ARBA" id="ARBA00034247"/>
    </source>
</evidence>
<dbReference type="AlphaFoldDB" id="A0A157QRI3"/>
<dbReference type="Gene3D" id="3.30.70.270">
    <property type="match status" value="1"/>
</dbReference>
<dbReference type="NCBIfam" id="NF038266">
    <property type="entry name" value="diguan_SiaD"/>
    <property type="match status" value="1"/>
</dbReference>
<protein>
    <recommendedName>
        <fullName evidence="1">diguanylate cyclase</fullName>
        <ecNumber evidence="1">2.7.7.65</ecNumber>
    </recommendedName>
</protein>
<sequence length="276" mass="31008">MKQDTADLERRVSSLLADPEYAGHPLHGALSDLWQHTSDVLERVERITHLSDAFQSMARERELDICRRFDRQLRKLSRIVRISDHYQNMMRELNAALKNASIHDELTGLANRRALIEVLKEETERAARHSRRFVLVMLDVDHFKQINDQHGHDVGDRALIGVAGLLHDGLRQYDACGRWGGDEFLLLLPESGLEDAKAMLERLVCQVRELRVLAPSGEIGLTVSVGMAQYRPGEAFNDTLTRADHALYSAKQQGRDRVAADGPGPLPVDPNASPAE</sequence>
<dbReference type="InterPro" id="IPR000160">
    <property type="entry name" value="GGDEF_dom"/>
</dbReference>
<dbReference type="EMBL" id="FKBS01000025">
    <property type="protein sequence ID" value="SAI48505.1"/>
    <property type="molecule type" value="Genomic_DNA"/>
</dbReference>
<accession>A0A157QRI3</accession>
<dbReference type="GO" id="GO:0052621">
    <property type="term" value="F:diguanylate cyclase activity"/>
    <property type="evidence" value="ECO:0007669"/>
    <property type="project" value="UniProtKB-EC"/>
</dbReference>
<dbReference type="FunFam" id="3.30.70.270:FF:000001">
    <property type="entry name" value="Diguanylate cyclase domain protein"/>
    <property type="match status" value="1"/>
</dbReference>
<dbReference type="CDD" id="cd01949">
    <property type="entry name" value="GGDEF"/>
    <property type="match status" value="1"/>
</dbReference>
<dbReference type="InterPro" id="IPR029787">
    <property type="entry name" value="Nucleotide_cyclase"/>
</dbReference>
<dbReference type="GO" id="GO:1902201">
    <property type="term" value="P:negative regulation of bacterial-type flagellum-dependent cell motility"/>
    <property type="evidence" value="ECO:0007669"/>
    <property type="project" value="TreeGrafter"/>
</dbReference>
<keyword evidence="5" id="KW-0548">Nucleotidyltransferase</keyword>
<feature type="domain" description="GGDEF" evidence="4">
    <location>
        <begin position="131"/>
        <end position="263"/>
    </location>
</feature>
<dbReference type="PROSITE" id="PS50887">
    <property type="entry name" value="GGDEF"/>
    <property type="match status" value="1"/>
</dbReference>
<dbReference type="Proteomes" id="UP000077037">
    <property type="component" value="Unassembled WGS sequence"/>
</dbReference>
<dbReference type="InterPro" id="IPR050469">
    <property type="entry name" value="Diguanylate_Cyclase"/>
</dbReference>
<evidence type="ECO:0000256" key="3">
    <source>
        <dbReference type="SAM" id="MobiDB-lite"/>
    </source>
</evidence>
<reference evidence="5 6" key="1">
    <citation type="submission" date="2016-03" db="EMBL/GenBank/DDBJ databases">
        <authorList>
            <consortium name="Pathogen Informatics"/>
        </authorList>
    </citation>
    <scope>NUCLEOTIDE SEQUENCE [LARGE SCALE GENOMIC DNA]</scope>
    <source>
        <strain evidence="5 6">NCTC13364</strain>
    </source>
</reference>
<proteinExistence type="predicted"/>
<feature type="region of interest" description="Disordered" evidence="3">
    <location>
        <begin position="251"/>
        <end position="276"/>
    </location>
</feature>
<dbReference type="RefSeq" id="WP_066417504.1">
    <property type="nucleotide sequence ID" value="NZ_FKBS01000025.1"/>
</dbReference>
<evidence type="ECO:0000313" key="5">
    <source>
        <dbReference type="EMBL" id="SAI48505.1"/>
    </source>
</evidence>
<organism evidence="5 6">
    <name type="scientific">Bordetella ansorpii</name>
    <dbReference type="NCBI Taxonomy" id="288768"/>
    <lineage>
        <taxon>Bacteria</taxon>
        <taxon>Pseudomonadati</taxon>
        <taxon>Pseudomonadota</taxon>
        <taxon>Betaproteobacteria</taxon>
        <taxon>Burkholderiales</taxon>
        <taxon>Alcaligenaceae</taxon>
        <taxon>Bordetella</taxon>
    </lineage>
</organism>
<gene>
    <name evidence="5" type="primary">ydaM_3</name>
    <name evidence="5" type="ORF">SAMEA1982600_03941</name>
</gene>
<dbReference type="GO" id="GO:0005886">
    <property type="term" value="C:plasma membrane"/>
    <property type="evidence" value="ECO:0007669"/>
    <property type="project" value="TreeGrafter"/>
</dbReference>
<dbReference type="OrthoDB" id="9813903at2"/>
<keyword evidence="5" id="KW-0808">Transferase</keyword>
<dbReference type="NCBIfam" id="TIGR00254">
    <property type="entry name" value="GGDEF"/>
    <property type="match status" value="1"/>
</dbReference>
<evidence type="ECO:0000256" key="1">
    <source>
        <dbReference type="ARBA" id="ARBA00012528"/>
    </source>
</evidence>
<comment type="catalytic activity">
    <reaction evidence="2">
        <text>2 GTP = 3',3'-c-di-GMP + 2 diphosphate</text>
        <dbReference type="Rhea" id="RHEA:24898"/>
        <dbReference type="ChEBI" id="CHEBI:33019"/>
        <dbReference type="ChEBI" id="CHEBI:37565"/>
        <dbReference type="ChEBI" id="CHEBI:58805"/>
        <dbReference type="EC" id="2.7.7.65"/>
    </reaction>
</comment>
<name>A0A157QRI3_9BORD</name>
<dbReference type="SUPFAM" id="SSF55073">
    <property type="entry name" value="Nucleotide cyclase"/>
    <property type="match status" value="1"/>
</dbReference>
<dbReference type="EC" id="2.7.7.65" evidence="1"/>
<dbReference type="Pfam" id="PF00990">
    <property type="entry name" value="GGDEF"/>
    <property type="match status" value="1"/>
</dbReference>
<dbReference type="PANTHER" id="PTHR45138:SF9">
    <property type="entry name" value="DIGUANYLATE CYCLASE DGCM-RELATED"/>
    <property type="match status" value="1"/>
</dbReference>